<dbReference type="EMBL" id="BMYJ01000006">
    <property type="protein sequence ID" value="GHC58128.1"/>
    <property type="molecule type" value="Genomic_DNA"/>
</dbReference>
<feature type="chain" id="PRO_5037919721" description="Secreted protein" evidence="1">
    <location>
        <begin position="33"/>
        <end position="145"/>
    </location>
</feature>
<name>A0A918TPY1_9RHOB</name>
<feature type="signal peptide" evidence="1">
    <location>
        <begin position="1"/>
        <end position="32"/>
    </location>
</feature>
<protein>
    <recommendedName>
        <fullName evidence="4">Secreted protein</fullName>
    </recommendedName>
</protein>
<keyword evidence="1" id="KW-0732">Signal</keyword>
<evidence type="ECO:0000313" key="3">
    <source>
        <dbReference type="Proteomes" id="UP000638981"/>
    </source>
</evidence>
<gene>
    <name evidence="2" type="ORF">GCM10007315_22110</name>
</gene>
<comment type="caution">
    <text evidence="2">The sequence shown here is derived from an EMBL/GenBank/DDBJ whole genome shotgun (WGS) entry which is preliminary data.</text>
</comment>
<reference evidence="2" key="1">
    <citation type="journal article" date="2014" name="Int. J. Syst. Evol. Microbiol.">
        <title>Complete genome sequence of Corynebacterium casei LMG S-19264T (=DSM 44701T), isolated from a smear-ripened cheese.</title>
        <authorList>
            <consortium name="US DOE Joint Genome Institute (JGI-PGF)"/>
            <person name="Walter F."/>
            <person name="Albersmeier A."/>
            <person name="Kalinowski J."/>
            <person name="Ruckert C."/>
        </authorList>
    </citation>
    <scope>NUCLEOTIDE SEQUENCE</scope>
    <source>
        <strain evidence="2">KCTC 23310</strain>
    </source>
</reference>
<dbReference type="AlphaFoldDB" id="A0A918TPY1"/>
<evidence type="ECO:0008006" key="4">
    <source>
        <dbReference type="Google" id="ProtNLM"/>
    </source>
</evidence>
<keyword evidence="3" id="KW-1185">Reference proteome</keyword>
<accession>A0A918TPY1</accession>
<dbReference type="PROSITE" id="PS51257">
    <property type="entry name" value="PROKAR_LIPOPROTEIN"/>
    <property type="match status" value="1"/>
</dbReference>
<dbReference type="Proteomes" id="UP000638981">
    <property type="component" value="Unassembled WGS sequence"/>
</dbReference>
<evidence type="ECO:0000256" key="1">
    <source>
        <dbReference type="SAM" id="SignalP"/>
    </source>
</evidence>
<proteinExistence type="predicted"/>
<evidence type="ECO:0000313" key="2">
    <source>
        <dbReference type="EMBL" id="GHC58128.1"/>
    </source>
</evidence>
<sequence>MQWPDFKLESLAMRLFAMTLLPVLAIAQPALAQSCADPAAIAAARSGLESNYQDILSDISCDAPTLPAHQILCNDPLLWEMEVLNTWAWVYATENATGQETDHGNPPRDTDVIARRDACTDVACLCDVLIEKTNESLGGMSPYPQ</sequence>
<organism evidence="2 3">
    <name type="scientific">Neogemmobacter tilapiae</name>
    <dbReference type="NCBI Taxonomy" id="875041"/>
    <lineage>
        <taxon>Bacteria</taxon>
        <taxon>Pseudomonadati</taxon>
        <taxon>Pseudomonadota</taxon>
        <taxon>Alphaproteobacteria</taxon>
        <taxon>Rhodobacterales</taxon>
        <taxon>Paracoccaceae</taxon>
        <taxon>Neogemmobacter</taxon>
    </lineage>
</organism>
<reference evidence="2" key="2">
    <citation type="submission" date="2020-09" db="EMBL/GenBank/DDBJ databases">
        <authorList>
            <person name="Sun Q."/>
            <person name="Kim S."/>
        </authorList>
    </citation>
    <scope>NUCLEOTIDE SEQUENCE</scope>
    <source>
        <strain evidence="2">KCTC 23310</strain>
    </source>
</reference>